<dbReference type="EMBL" id="CM017694">
    <property type="protein sequence ID" value="TYH08574.1"/>
    <property type="molecule type" value="Genomic_DNA"/>
</dbReference>
<protein>
    <submittedName>
        <fullName evidence="1">Uncharacterized protein</fullName>
    </submittedName>
</protein>
<proteinExistence type="predicted"/>
<sequence length="57" mass="6274">MWLKAFAKELQGDGPTFDLVQLQVHLSLIVSTVCFSFFRSGVCPPCVDVSDTGIKQN</sequence>
<dbReference type="Proteomes" id="UP000323506">
    <property type="component" value="Chromosome A07"/>
</dbReference>
<gene>
    <name evidence="1" type="ORF">ES288_A07G026800v1</name>
</gene>
<reference evidence="1 2" key="1">
    <citation type="submission" date="2019-06" db="EMBL/GenBank/DDBJ databases">
        <title>WGS assembly of Gossypium darwinii.</title>
        <authorList>
            <person name="Chen Z.J."/>
            <person name="Sreedasyam A."/>
            <person name="Ando A."/>
            <person name="Song Q."/>
            <person name="De L."/>
            <person name="Hulse-Kemp A."/>
            <person name="Ding M."/>
            <person name="Ye W."/>
            <person name="Kirkbride R."/>
            <person name="Jenkins J."/>
            <person name="Plott C."/>
            <person name="Lovell J."/>
            <person name="Lin Y.-M."/>
            <person name="Vaughn R."/>
            <person name="Liu B."/>
            <person name="Li W."/>
            <person name="Simpson S."/>
            <person name="Scheffler B."/>
            <person name="Saski C."/>
            <person name="Grover C."/>
            <person name="Hu G."/>
            <person name="Conover J."/>
            <person name="Carlson J."/>
            <person name="Shu S."/>
            <person name="Boston L."/>
            <person name="Williams M."/>
            <person name="Peterson D."/>
            <person name="Mcgee K."/>
            <person name="Jones D."/>
            <person name="Wendel J."/>
            <person name="Stelly D."/>
            <person name="Grimwood J."/>
            <person name="Schmutz J."/>
        </authorList>
    </citation>
    <scope>NUCLEOTIDE SEQUENCE [LARGE SCALE GENOMIC DNA]</scope>
    <source>
        <strain evidence="1">1808015.09</strain>
    </source>
</reference>
<evidence type="ECO:0000313" key="2">
    <source>
        <dbReference type="Proteomes" id="UP000323506"/>
    </source>
</evidence>
<organism evidence="1 2">
    <name type="scientific">Gossypium darwinii</name>
    <name type="common">Darwin's cotton</name>
    <name type="synonym">Gossypium barbadense var. darwinii</name>
    <dbReference type="NCBI Taxonomy" id="34276"/>
    <lineage>
        <taxon>Eukaryota</taxon>
        <taxon>Viridiplantae</taxon>
        <taxon>Streptophyta</taxon>
        <taxon>Embryophyta</taxon>
        <taxon>Tracheophyta</taxon>
        <taxon>Spermatophyta</taxon>
        <taxon>Magnoliopsida</taxon>
        <taxon>eudicotyledons</taxon>
        <taxon>Gunneridae</taxon>
        <taxon>Pentapetalae</taxon>
        <taxon>rosids</taxon>
        <taxon>malvids</taxon>
        <taxon>Malvales</taxon>
        <taxon>Malvaceae</taxon>
        <taxon>Malvoideae</taxon>
        <taxon>Gossypium</taxon>
    </lineage>
</organism>
<keyword evidence="2" id="KW-1185">Reference proteome</keyword>
<accession>A0A5D2FRJ1</accession>
<dbReference type="EMBL" id="CM017694">
    <property type="protein sequence ID" value="TYH08575.1"/>
    <property type="molecule type" value="Genomic_DNA"/>
</dbReference>
<dbReference type="AlphaFoldDB" id="A0A5D2FRJ1"/>
<evidence type="ECO:0000313" key="1">
    <source>
        <dbReference type="EMBL" id="TYH08574.1"/>
    </source>
</evidence>
<name>A0A5D2FRJ1_GOSDA</name>